<organism evidence="2 3">
    <name type="scientific">Prymnesium parvum</name>
    <name type="common">Toxic golden alga</name>
    <dbReference type="NCBI Taxonomy" id="97485"/>
    <lineage>
        <taxon>Eukaryota</taxon>
        <taxon>Haptista</taxon>
        <taxon>Haptophyta</taxon>
        <taxon>Prymnesiophyceae</taxon>
        <taxon>Prymnesiales</taxon>
        <taxon>Prymnesiaceae</taxon>
        <taxon>Prymnesium</taxon>
    </lineage>
</organism>
<feature type="region of interest" description="Disordered" evidence="1">
    <location>
        <begin position="126"/>
        <end position="153"/>
    </location>
</feature>
<evidence type="ECO:0000313" key="3">
    <source>
        <dbReference type="Proteomes" id="UP001515480"/>
    </source>
</evidence>
<accession>A0AB34JJN9</accession>
<name>A0AB34JJN9_PRYPA</name>
<protein>
    <recommendedName>
        <fullName evidence="4">Peptidylprolyl isomerase</fullName>
    </recommendedName>
</protein>
<reference evidence="2 3" key="1">
    <citation type="journal article" date="2024" name="Science">
        <title>Giant polyketide synthase enzymes in the biosynthesis of giant marine polyether toxins.</title>
        <authorList>
            <person name="Fallon T.R."/>
            <person name="Shende V.V."/>
            <person name="Wierzbicki I.H."/>
            <person name="Pendleton A.L."/>
            <person name="Watervoot N.F."/>
            <person name="Auber R.P."/>
            <person name="Gonzalez D.J."/>
            <person name="Wisecaver J.H."/>
            <person name="Moore B.S."/>
        </authorList>
    </citation>
    <scope>NUCLEOTIDE SEQUENCE [LARGE SCALE GENOMIC DNA]</scope>
    <source>
        <strain evidence="2 3">12B1</strain>
    </source>
</reference>
<keyword evidence="3" id="KW-1185">Reference proteome</keyword>
<gene>
    <name evidence="2" type="ORF">AB1Y20_022740</name>
</gene>
<dbReference type="AlphaFoldDB" id="A0AB34JJN9"/>
<comment type="caution">
    <text evidence="2">The sequence shown here is derived from an EMBL/GenBank/DDBJ whole genome shotgun (WGS) entry which is preliminary data.</text>
</comment>
<evidence type="ECO:0008006" key="4">
    <source>
        <dbReference type="Google" id="ProtNLM"/>
    </source>
</evidence>
<dbReference type="EMBL" id="JBGBPQ010000008">
    <property type="protein sequence ID" value="KAL1521188.1"/>
    <property type="molecule type" value="Genomic_DNA"/>
</dbReference>
<evidence type="ECO:0000313" key="2">
    <source>
        <dbReference type="EMBL" id="KAL1521188.1"/>
    </source>
</evidence>
<proteinExistence type="predicted"/>
<feature type="region of interest" description="Disordered" evidence="1">
    <location>
        <begin position="1"/>
        <end position="27"/>
    </location>
</feature>
<feature type="compositionally biased region" description="Basic residues" evidence="1">
    <location>
        <begin position="131"/>
        <end position="146"/>
    </location>
</feature>
<evidence type="ECO:0000256" key="1">
    <source>
        <dbReference type="SAM" id="MobiDB-lite"/>
    </source>
</evidence>
<dbReference type="Proteomes" id="UP001515480">
    <property type="component" value="Unassembled WGS sequence"/>
</dbReference>
<sequence>MQESSSPLTSPRHCSPQRGVMWGSSGVGSEARLHANGEVLRRLVPAADGLGIDKFSAQMAKVADQDVINKRSNARRTPSPQVAPKGLLPGELLVLDTFGPVAARSVVDGAHYEFEAVCASTGYGYEQSTRRTSKSGKSRTQIRHSLPRYSRTI</sequence>